<name>A0A418AYU2_9STRA</name>
<dbReference type="AlphaFoldDB" id="A0A418AYU2"/>
<comment type="pathway">
    <text evidence="2">Protein modification; protein glycosylation.</text>
</comment>
<dbReference type="VEuPathDB" id="FungiDB:H310_13446"/>
<dbReference type="GO" id="GO:0005789">
    <property type="term" value="C:endoplasmic reticulum membrane"/>
    <property type="evidence" value="ECO:0007669"/>
    <property type="project" value="UniProtKB-SubCell"/>
</dbReference>
<keyword evidence="11" id="KW-0472">Membrane</keyword>
<dbReference type="EMBL" id="QUSY01000272">
    <property type="protein sequence ID" value="RHY30816.1"/>
    <property type="molecule type" value="Genomic_DNA"/>
</dbReference>
<comment type="subcellular location">
    <subcellularLocation>
        <location evidence="1">Endoplasmic reticulum membrane</location>
        <topology evidence="1">Single-pass membrane protein</topology>
    </subcellularLocation>
</comment>
<gene>
    <name evidence="15" type="ORF">DYB32_003999</name>
</gene>
<evidence type="ECO:0000256" key="2">
    <source>
        <dbReference type="ARBA" id="ARBA00004922"/>
    </source>
</evidence>
<evidence type="ECO:0000256" key="10">
    <source>
        <dbReference type="ARBA" id="ARBA00022989"/>
    </source>
</evidence>
<dbReference type="Pfam" id="PF00535">
    <property type="entry name" value="Glycos_transf_2"/>
    <property type="match status" value="1"/>
</dbReference>
<keyword evidence="5" id="KW-0328">Glycosyltransferase</keyword>
<evidence type="ECO:0000256" key="4">
    <source>
        <dbReference type="ARBA" id="ARBA00012583"/>
    </source>
</evidence>
<evidence type="ECO:0000256" key="9">
    <source>
        <dbReference type="ARBA" id="ARBA00022968"/>
    </source>
</evidence>
<dbReference type="PANTHER" id="PTHR10859:SF91">
    <property type="entry name" value="DOLICHYL-PHOSPHATE BETA-GLUCOSYLTRANSFERASE"/>
    <property type="match status" value="1"/>
</dbReference>
<feature type="region of interest" description="Disordered" evidence="13">
    <location>
        <begin position="413"/>
        <end position="439"/>
    </location>
</feature>
<evidence type="ECO:0000256" key="3">
    <source>
        <dbReference type="ARBA" id="ARBA00006739"/>
    </source>
</evidence>
<keyword evidence="9" id="KW-0735">Signal-anchor</keyword>
<evidence type="ECO:0000256" key="13">
    <source>
        <dbReference type="SAM" id="MobiDB-lite"/>
    </source>
</evidence>
<feature type="domain" description="Glycosyltransferase 2-like" evidence="14">
    <location>
        <begin position="20"/>
        <end position="166"/>
    </location>
</feature>
<dbReference type="Gene3D" id="3.90.550.10">
    <property type="entry name" value="Spore Coat Polysaccharide Biosynthesis Protein SpsA, Chain A"/>
    <property type="match status" value="1"/>
</dbReference>
<dbReference type="CDD" id="cd04188">
    <property type="entry name" value="DPG_synthase"/>
    <property type="match status" value="1"/>
</dbReference>
<evidence type="ECO:0000256" key="8">
    <source>
        <dbReference type="ARBA" id="ARBA00022824"/>
    </source>
</evidence>
<proteinExistence type="inferred from homology"/>
<evidence type="ECO:0000256" key="5">
    <source>
        <dbReference type="ARBA" id="ARBA00022676"/>
    </source>
</evidence>
<dbReference type="PANTHER" id="PTHR10859">
    <property type="entry name" value="GLYCOSYL TRANSFERASE"/>
    <property type="match status" value="1"/>
</dbReference>
<dbReference type="InterPro" id="IPR035518">
    <property type="entry name" value="DPG_synthase"/>
</dbReference>
<comment type="caution">
    <text evidence="15">The sequence shown here is derived from an EMBL/GenBank/DDBJ whole genome shotgun (WGS) entry which is preliminary data.</text>
</comment>
<evidence type="ECO:0000256" key="11">
    <source>
        <dbReference type="ARBA" id="ARBA00023136"/>
    </source>
</evidence>
<keyword evidence="16" id="KW-1185">Reference proteome</keyword>
<organism evidence="15 16">
    <name type="scientific">Aphanomyces invadans</name>
    <dbReference type="NCBI Taxonomy" id="157072"/>
    <lineage>
        <taxon>Eukaryota</taxon>
        <taxon>Sar</taxon>
        <taxon>Stramenopiles</taxon>
        <taxon>Oomycota</taxon>
        <taxon>Saprolegniomycetes</taxon>
        <taxon>Saprolegniales</taxon>
        <taxon>Verrucalvaceae</taxon>
        <taxon>Aphanomyces</taxon>
    </lineage>
</organism>
<keyword evidence="7" id="KW-0812">Transmembrane</keyword>
<comment type="catalytic activity">
    <reaction evidence="12">
        <text>a di-trans,poly-cis-dolichyl phosphate + UDP-alpha-D-glucose = a di-trans,poly-cis-dolichyl beta-D-glucosyl phosphate + UDP</text>
        <dbReference type="Rhea" id="RHEA:15401"/>
        <dbReference type="Rhea" id="RHEA-COMP:19498"/>
        <dbReference type="Rhea" id="RHEA-COMP:19502"/>
        <dbReference type="ChEBI" id="CHEBI:57525"/>
        <dbReference type="ChEBI" id="CHEBI:57683"/>
        <dbReference type="ChEBI" id="CHEBI:58223"/>
        <dbReference type="ChEBI" id="CHEBI:58885"/>
        <dbReference type="EC" id="2.4.1.117"/>
    </reaction>
    <physiologicalReaction direction="left-to-right" evidence="12">
        <dbReference type="Rhea" id="RHEA:15402"/>
    </physiologicalReaction>
</comment>
<evidence type="ECO:0000256" key="7">
    <source>
        <dbReference type="ARBA" id="ARBA00022692"/>
    </source>
</evidence>
<accession>A0A418AYU2</accession>
<dbReference type="EC" id="2.4.1.117" evidence="4"/>
<dbReference type="VEuPathDB" id="FungiDB:H310_13444"/>
<evidence type="ECO:0000259" key="14">
    <source>
        <dbReference type="Pfam" id="PF00535"/>
    </source>
</evidence>
<protein>
    <recommendedName>
        <fullName evidence="4">dolichyl-phosphate beta-glucosyltransferase</fullName>
        <ecNumber evidence="4">2.4.1.117</ecNumber>
    </recommendedName>
</protein>
<dbReference type="Proteomes" id="UP000285060">
    <property type="component" value="Unassembled WGS sequence"/>
</dbReference>
<evidence type="ECO:0000313" key="15">
    <source>
        <dbReference type="EMBL" id="RHY30816.1"/>
    </source>
</evidence>
<keyword evidence="6" id="KW-0808">Transferase</keyword>
<dbReference type="GO" id="GO:0006487">
    <property type="term" value="P:protein N-linked glycosylation"/>
    <property type="evidence" value="ECO:0007669"/>
    <property type="project" value="TreeGrafter"/>
</dbReference>
<reference evidence="15 16" key="1">
    <citation type="submission" date="2018-08" db="EMBL/GenBank/DDBJ databases">
        <title>Aphanomyces genome sequencing and annotation.</title>
        <authorList>
            <person name="Minardi D."/>
            <person name="Oidtmann B."/>
            <person name="Van Der Giezen M."/>
            <person name="Studholme D.J."/>
        </authorList>
    </citation>
    <scope>NUCLEOTIDE SEQUENCE [LARGE SCALE GENOMIC DNA]</scope>
    <source>
        <strain evidence="15 16">NJM0002</strain>
    </source>
</reference>
<evidence type="ECO:0000256" key="12">
    <source>
        <dbReference type="ARBA" id="ARBA00045097"/>
    </source>
</evidence>
<dbReference type="GO" id="GO:0004581">
    <property type="term" value="F:dolichyl-phosphate beta-glucosyltransferase activity"/>
    <property type="evidence" value="ECO:0007669"/>
    <property type="project" value="UniProtKB-EC"/>
</dbReference>
<comment type="similarity">
    <text evidence="3">Belongs to the glycosyltransferase 2 family.</text>
</comment>
<evidence type="ECO:0000313" key="16">
    <source>
        <dbReference type="Proteomes" id="UP000285060"/>
    </source>
</evidence>
<keyword evidence="8" id="KW-0256">Endoplasmic reticulum</keyword>
<sequence>MLHATLEYLEMRRTGDARFTYEIIVVDDCSTDSTVEVVEREVDRLASTSTSSVLKLLRLTVNRGKGGAVRSGVLRAAGELILMVDADNATEIGDFDKLEAFWTKDSYPNGLIVCGSRAHLQNEAMAKRHPLRNVLMHGFHLIVSTLCVQQVQDTQCGFKLFDRKAAQLVFPPLHIERWGFDVEMLYLAFQRKIAVHVGPTTKKVLELLKVPLSPDRLPRSTLMLVLDLSVPGDVLPSLVYWVTLVRKLLTDSNAAPPSEAFIQAKYGEKHPDRRDVSPISIPLLIVGAKYETFRDEDSVKRKGLIQAVRYIAHAIGATLLFTTVKDKALATQVCVRMKHHGDSLWTAGSDTFEEIGLPKGARVADFEESNLDKRMKLWAKAIAELYPPVTPPEGESVRREWCRDRKARNEGVSNYREELRRYKDKKTEKKPSAKKEAKE</sequence>
<evidence type="ECO:0000256" key="1">
    <source>
        <dbReference type="ARBA" id="ARBA00004389"/>
    </source>
</evidence>
<dbReference type="InterPro" id="IPR001173">
    <property type="entry name" value="Glyco_trans_2-like"/>
</dbReference>
<keyword evidence="10" id="KW-1133">Transmembrane helix</keyword>
<evidence type="ECO:0000256" key="6">
    <source>
        <dbReference type="ARBA" id="ARBA00022679"/>
    </source>
</evidence>
<dbReference type="InterPro" id="IPR029044">
    <property type="entry name" value="Nucleotide-diphossugar_trans"/>
</dbReference>
<dbReference type="SUPFAM" id="SSF53448">
    <property type="entry name" value="Nucleotide-diphospho-sugar transferases"/>
    <property type="match status" value="1"/>
</dbReference>